<feature type="compositionally biased region" description="Polar residues" evidence="1">
    <location>
        <begin position="94"/>
        <end position="121"/>
    </location>
</feature>
<dbReference type="CTD" id="597"/>
<dbReference type="AlphaFoldDB" id="A0A6P6BL74"/>
<feature type="region of interest" description="Disordered" evidence="1">
    <location>
        <begin position="87"/>
        <end position="133"/>
    </location>
</feature>
<dbReference type="GeneID" id="105301624"/>
<name>A0A6P6BL74_PTEVA</name>
<evidence type="ECO:0000256" key="1">
    <source>
        <dbReference type="SAM" id="MobiDB-lite"/>
    </source>
</evidence>
<sequence length="243" mass="26268">MGGQILTPFIMAPNTVGSLSVYIWYEFAEVGFPWRQLLPSFQAWLRGHSLGCSSQRTAAITAIITTPTSLARECQVRDIRDARLTRALPRPPSLLSTTDISTEQSRHSPVNPDTASESFSNPGHRKSSPTAEPLELARQMAGVFLAGKRGRIPDQLGRIPPSDNTHALEECIQPLRVLPGHSQAFREAPSGPGAYVPPSPGTRLCHCCARSSLSFSEAGAQVLREFCKRPCGAMAPVPRTPGS</sequence>
<gene>
    <name evidence="3" type="primary">BCL2A1</name>
</gene>
<protein>
    <submittedName>
        <fullName evidence="3">Bcl-2-related protein A1 isoform X4</fullName>
    </submittedName>
</protein>
<evidence type="ECO:0000313" key="2">
    <source>
        <dbReference type="Proteomes" id="UP000515202"/>
    </source>
</evidence>
<keyword evidence="2" id="KW-1185">Reference proteome</keyword>
<accession>A0A6P6BL74</accession>
<evidence type="ECO:0000313" key="3">
    <source>
        <dbReference type="RefSeq" id="XP_023375824.1"/>
    </source>
</evidence>
<reference evidence="3" key="1">
    <citation type="submission" date="2025-08" db="UniProtKB">
        <authorList>
            <consortium name="RefSeq"/>
        </authorList>
    </citation>
    <scope>IDENTIFICATION</scope>
    <source>
        <tissue evidence="3">Kidney</tissue>
    </source>
</reference>
<dbReference type="RefSeq" id="XP_023375824.1">
    <property type="nucleotide sequence ID" value="XM_023520056.1"/>
</dbReference>
<organism evidence="2 3">
    <name type="scientific">Pteropus vampyrus</name>
    <name type="common">Large flying fox</name>
    <dbReference type="NCBI Taxonomy" id="132908"/>
    <lineage>
        <taxon>Eukaryota</taxon>
        <taxon>Metazoa</taxon>
        <taxon>Chordata</taxon>
        <taxon>Craniata</taxon>
        <taxon>Vertebrata</taxon>
        <taxon>Euteleostomi</taxon>
        <taxon>Mammalia</taxon>
        <taxon>Eutheria</taxon>
        <taxon>Laurasiatheria</taxon>
        <taxon>Chiroptera</taxon>
        <taxon>Yinpterochiroptera</taxon>
        <taxon>Pteropodoidea</taxon>
        <taxon>Pteropodidae</taxon>
        <taxon>Pteropodinae</taxon>
        <taxon>Pteropus</taxon>
    </lineage>
</organism>
<proteinExistence type="predicted"/>
<dbReference type="Proteomes" id="UP000515202">
    <property type="component" value="Unplaced"/>
</dbReference>